<accession>A0AAW1M5H2</accession>
<dbReference type="EMBL" id="JBDFQZ010000003">
    <property type="protein sequence ID" value="KAK9740594.1"/>
    <property type="molecule type" value="Genomic_DNA"/>
</dbReference>
<organism evidence="1 2">
    <name type="scientific">Saponaria officinalis</name>
    <name type="common">Common soapwort</name>
    <name type="synonym">Lychnis saponaria</name>
    <dbReference type="NCBI Taxonomy" id="3572"/>
    <lineage>
        <taxon>Eukaryota</taxon>
        <taxon>Viridiplantae</taxon>
        <taxon>Streptophyta</taxon>
        <taxon>Embryophyta</taxon>
        <taxon>Tracheophyta</taxon>
        <taxon>Spermatophyta</taxon>
        <taxon>Magnoliopsida</taxon>
        <taxon>eudicotyledons</taxon>
        <taxon>Gunneridae</taxon>
        <taxon>Pentapetalae</taxon>
        <taxon>Caryophyllales</taxon>
        <taxon>Caryophyllaceae</taxon>
        <taxon>Caryophylleae</taxon>
        <taxon>Saponaria</taxon>
    </lineage>
</organism>
<evidence type="ECO:0000313" key="2">
    <source>
        <dbReference type="Proteomes" id="UP001443914"/>
    </source>
</evidence>
<proteinExistence type="predicted"/>
<dbReference type="Proteomes" id="UP001443914">
    <property type="component" value="Unassembled WGS sequence"/>
</dbReference>
<reference evidence="1" key="1">
    <citation type="submission" date="2024-03" db="EMBL/GenBank/DDBJ databases">
        <title>WGS assembly of Saponaria officinalis var. Norfolk2.</title>
        <authorList>
            <person name="Jenkins J."/>
            <person name="Shu S."/>
            <person name="Grimwood J."/>
            <person name="Barry K."/>
            <person name="Goodstein D."/>
            <person name="Schmutz J."/>
            <person name="Leebens-Mack J."/>
            <person name="Osbourn A."/>
        </authorList>
    </citation>
    <scope>NUCLEOTIDE SEQUENCE [LARGE SCALE GENOMIC DNA]</scope>
    <source>
        <strain evidence="1">JIC</strain>
    </source>
</reference>
<name>A0AAW1M5H2_SAPOF</name>
<sequence length="109" mass="12543">MLSTLQHLGHVTLIHKQQHIFHTTQQQHDKTVAAAFLTSSFLNTSQEQIDCTSSIHRHTYSTKKVLKHRPVTQSVIATVQHEHNNTTGLKPTIQVYTHPHHTHISYFIH</sequence>
<dbReference type="AlphaFoldDB" id="A0AAW1M5H2"/>
<keyword evidence="2" id="KW-1185">Reference proteome</keyword>
<protein>
    <submittedName>
        <fullName evidence="1">Uncharacterized protein</fullName>
    </submittedName>
</protein>
<comment type="caution">
    <text evidence="1">The sequence shown here is derived from an EMBL/GenBank/DDBJ whole genome shotgun (WGS) entry which is preliminary data.</text>
</comment>
<gene>
    <name evidence="1" type="ORF">RND81_03G046600</name>
</gene>
<evidence type="ECO:0000313" key="1">
    <source>
        <dbReference type="EMBL" id="KAK9740594.1"/>
    </source>
</evidence>